<feature type="transmembrane region" description="Helical" evidence="6">
    <location>
        <begin position="382"/>
        <end position="400"/>
    </location>
</feature>
<feature type="transmembrane region" description="Helical" evidence="6">
    <location>
        <begin position="83"/>
        <end position="99"/>
    </location>
</feature>
<feature type="transmembrane region" description="Helical" evidence="6">
    <location>
        <begin position="351"/>
        <end position="376"/>
    </location>
</feature>
<organism evidence="8 9">
    <name type="scientific">Bacillus capparidis</name>
    <dbReference type="NCBI Taxonomy" id="1840411"/>
    <lineage>
        <taxon>Bacteria</taxon>
        <taxon>Bacillati</taxon>
        <taxon>Bacillota</taxon>
        <taxon>Bacilli</taxon>
        <taxon>Bacillales</taxon>
        <taxon>Bacillaceae</taxon>
        <taxon>Bacillus</taxon>
    </lineage>
</organism>
<evidence type="ECO:0000259" key="7">
    <source>
        <dbReference type="PROSITE" id="PS50850"/>
    </source>
</evidence>
<dbReference type="PANTHER" id="PTHR23527">
    <property type="entry name" value="BLL3282 PROTEIN"/>
    <property type="match status" value="1"/>
</dbReference>
<gene>
    <name evidence="8" type="ORF">JOC74_000742</name>
</gene>
<evidence type="ECO:0000313" key="8">
    <source>
        <dbReference type="EMBL" id="MBP1080254.1"/>
    </source>
</evidence>
<dbReference type="EMBL" id="JAFDST010000001">
    <property type="protein sequence ID" value="MBP1080254.1"/>
    <property type="molecule type" value="Genomic_DNA"/>
</dbReference>
<reference evidence="8 9" key="1">
    <citation type="submission" date="2021-01" db="EMBL/GenBank/DDBJ databases">
        <title>Genomic Encyclopedia of Type Strains, Phase IV (KMG-IV): sequencing the most valuable type-strain genomes for metagenomic binning, comparative biology and taxonomic classification.</title>
        <authorList>
            <person name="Goeker M."/>
        </authorList>
    </citation>
    <scope>NUCLEOTIDE SEQUENCE [LARGE SCALE GENOMIC DNA]</scope>
    <source>
        <strain evidence="8 9">DSM 103394</strain>
    </source>
</reference>
<keyword evidence="3 6" id="KW-0812">Transmembrane</keyword>
<dbReference type="PANTHER" id="PTHR23527:SF1">
    <property type="entry name" value="BLL3282 PROTEIN"/>
    <property type="match status" value="1"/>
</dbReference>
<dbReference type="InterPro" id="IPR011701">
    <property type="entry name" value="MFS"/>
</dbReference>
<keyword evidence="4 6" id="KW-1133">Transmembrane helix</keyword>
<dbReference type="CDD" id="cd17475">
    <property type="entry name" value="MFS_MT3072_like"/>
    <property type="match status" value="1"/>
</dbReference>
<feature type="transmembrane region" description="Helical" evidence="6">
    <location>
        <begin position="143"/>
        <end position="166"/>
    </location>
</feature>
<feature type="transmembrane region" description="Helical" evidence="6">
    <location>
        <begin position="254"/>
        <end position="272"/>
    </location>
</feature>
<evidence type="ECO:0000313" key="9">
    <source>
        <dbReference type="Proteomes" id="UP000674416"/>
    </source>
</evidence>
<dbReference type="Gene3D" id="1.20.1250.20">
    <property type="entry name" value="MFS general substrate transporter like domains"/>
    <property type="match status" value="2"/>
</dbReference>
<protein>
    <submittedName>
        <fullName evidence="8">Sugar phosphate permease</fullName>
    </submittedName>
</protein>
<feature type="transmembrane region" description="Helical" evidence="6">
    <location>
        <begin position="317"/>
        <end position="339"/>
    </location>
</feature>
<keyword evidence="5 6" id="KW-0472">Membrane</keyword>
<feature type="transmembrane region" description="Helical" evidence="6">
    <location>
        <begin position="172"/>
        <end position="192"/>
    </location>
</feature>
<dbReference type="SUPFAM" id="SSF103473">
    <property type="entry name" value="MFS general substrate transporter"/>
    <property type="match status" value="1"/>
</dbReference>
<dbReference type="InterPro" id="IPR052952">
    <property type="entry name" value="MFS-Transporter"/>
</dbReference>
<evidence type="ECO:0000256" key="4">
    <source>
        <dbReference type="ARBA" id="ARBA00022989"/>
    </source>
</evidence>
<evidence type="ECO:0000256" key="1">
    <source>
        <dbReference type="ARBA" id="ARBA00004651"/>
    </source>
</evidence>
<keyword evidence="9" id="KW-1185">Reference proteome</keyword>
<proteinExistence type="predicted"/>
<feature type="transmembrane region" description="Helical" evidence="6">
    <location>
        <begin position="105"/>
        <end position="122"/>
    </location>
</feature>
<dbReference type="InterPro" id="IPR020846">
    <property type="entry name" value="MFS_dom"/>
</dbReference>
<feature type="domain" description="Major facilitator superfamily (MFS) profile" evidence="7">
    <location>
        <begin position="15"/>
        <end position="405"/>
    </location>
</feature>
<dbReference type="Proteomes" id="UP000674416">
    <property type="component" value="Unassembled WGS sequence"/>
</dbReference>
<evidence type="ECO:0000256" key="5">
    <source>
        <dbReference type="ARBA" id="ARBA00023136"/>
    </source>
</evidence>
<name>A0ABS4CRS6_9BACI</name>
<feature type="transmembrane region" description="Helical" evidence="6">
    <location>
        <begin position="56"/>
        <end position="76"/>
    </location>
</feature>
<feature type="transmembrane region" description="Helical" evidence="6">
    <location>
        <begin position="293"/>
        <end position="311"/>
    </location>
</feature>
<evidence type="ECO:0000256" key="3">
    <source>
        <dbReference type="ARBA" id="ARBA00022692"/>
    </source>
</evidence>
<dbReference type="InterPro" id="IPR036259">
    <property type="entry name" value="MFS_trans_sf"/>
</dbReference>
<comment type="caution">
    <text evidence="8">The sequence shown here is derived from an EMBL/GenBank/DDBJ whole genome shotgun (WGS) entry which is preliminary data.</text>
</comment>
<evidence type="ECO:0000256" key="2">
    <source>
        <dbReference type="ARBA" id="ARBA00022448"/>
    </source>
</evidence>
<comment type="subcellular location">
    <subcellularLocation>
        <location evidence="1">Cell membrane</location>
        <topology evidence="1">Multi-pass membrane protein</topology>
    </subcellularLocation>
</comment>
<feature type="transmembrane region" description="Helical" evidence="6">
    <location>
        <begin position="222"/>
        <end position="248"/>
    </location>
</feature>
<dbReference type="Pfam" id="PF07690">
    <property type="entry name" value="MFS_1"/>
    <property type="match status" value="1"/>
</dbReference>
<accession>A0ABS4CRS6</accession>
<sequence length="405" mass="44510">MIKQKAMILSNNFYKWVILGLATFTQASATLVTYGVGPLIFFWQDVFQLTQLESGLLLSAVNIGPLFFMLFVGRLLDRSNEKLLIGLGSVLLSLSLLAVTLVDEYLGLLVVLFVVGIFYSSAQPGGSKVIVKWFPSQHRGLAMGVRQAGIPIGGAMAGMIIPAFGLSYGWHSAVYFLSGLCMTGGLMFLIFYKEPSFHEATSAESDRKNFRKQLQEIVKNKALYPVFFTGITMISLQLVIVGHLTIYFTHAGSIAPLLAGQLFSVTLFFGMAGRVLLASASDSMFKGDRRTPLFLSVFAVLMSVLFLSTNLESLPLWVLFVLCAWLGFFGIGWYSLFIVEVAEKAADDSVGVTVSFALTLNQIAIITAPPVFGLIVDMRGYAFSWLCLTFSLLLSGLWLYKKKDF</sequence>
<keyword evidence="2" id="KW-0813">Transport</keyword>
<feature type="transmembrane region" description="Helical" evidence="6">
    <location>
        <begin position="12"/>
        <end position="36"/>
    </location>
</feature>
<dbReference type="PROSITE" id="PS50850">
    <property type="entry name" value="MFS"/>
    <property type="match status" value="1"/>
</dbReference>
<evidence type="ECO:0000256" key="6">
    <source>
        <dbReference type="SAM" id="Phobius"/>
    </source>
</evidence>